<comment type="caution">
    <text evidence="4">The sequence shown here is derived from an EMBL/GenBank/DDBJ whole genome shotgun (WGS) entry which is preliminary data.</text>
</comment>
<accession>A0A642VDB9</accession>
<dbReference type="GO" id="GO:0005524">
    <property type="term" value="F:ATP binding"/>
    <property type="evidence" value="ECO:0007669"/>
    <property type="project" value="InterPro"/>
</dbReference>
<evidence type="ECO:0000259" key="3">
    <source>
        <dbReference type="SMART" id="SM00853"/>
    </source>
</evidence>
<dbReference type="AlphaFoldDB" id="A0A642VDB9"/>
<name>A0A642VDB9_9ASCO</name>
<protein>
    <recommendedName>
        <fullName evidence="3">MutL C-terminal dimerisation domain-containing protein</fullName>
    </recommendedName>
</protein>
<dbReference type="SMART" id="SM00853">
    <property type="entry name" value="MutL_C"/>
    <property type="match status" value="1"/>
</dbReference>
<evidence type="ECO:0000256" key="1">
    <source>
        <dbReference type="ARBA" id="ARBA00006082"/>
    </source>
</evidence>
<sequence length="619" mass="68267">MSKQENGIKKLHNSVASVLKAQTNVPTFGDAVSETIQNSIDSGSTEITVTVDPDTLSFTVVDNGAGIEAKDLPYVGCPYYTSKCSDFMDIAESSLLGFRGEALASIAATSYLTITSRAFNSMDTHTIHARRGYRFASHVVSEEDAFAKPGTIVSVNCLHSALPARYKMMTSQQASSNHIVALKQAVFPGLLSRPMVSLKVTDNANRTLLAVPAVKKVRRDVQLLNCLYGGNLGEELVSVSSSEGPYSLQGVLLSSSRATIGAQFIIINSRLVKIPHMYKMANTLASRVGQFTSKRVKLRKTVSAKTVSSNFAFVFSIRGPLSISDLLCEPSKTLTQLENVDTISRLITLGLDPLLEEESPLPESSREREIQRSPKQPALPVMYTRATENENHFEHFSPFFSKDNLSQIRMMSEKISKTQLAMCKVISQLGQKFILVKVPSLSDQQTTVLVIIDQHAADERIRVERLTTQFLASDELKSPKVLDIPTIITLSCGDIEILNEHSWSIERWGTRFEVLSDCELKVTHIPALLHHTKLDMNSIRGLTIDYVRNLVTKFASDTVRSFPTPLSTCLSTRACKGAIKFGDILTHEECKKLISDLVDCSFPFQCAHGRPSLFPLVTI</sequence>
<dbReference type="SUPFAM" id="SSF118116">
    <property type="entry name" value="DNA mismatch repair protein MutL"/>
    <property type="match status" value="1"/>
</dbReference>
<dbReference type="GO" id="GO:0032300">
    <property type="term" value="C:mismatch repair complex"/>
    <property type="evidence" value="ECO:0007669"/>
    <property type="project" value="InterPro"/>
</dbReference>
<dbReference type="PANTHER" id="PTHR10073:SF47">
    <property type="entry name" value="DNA MISMATCH REPAIR PROTEIN MLH3"/>
    <property type="match status" value="1"/>
</dbReference>
<dbReference type="InterPro" id="IPR042120">
    <property type="entry name" value="MutL_C_dimsub"/>
</dbReference>
<evidence type="ECO:0000256" key="2">
    <source>
        <dbReference type="ARBA" id="ARBA00022763"/>
    </source>
</evidence>
<dbReference type="Gene3D" id="3.30.565.10">
    <property type="entry name" value="Histidine kinase-like ATPase, C-terminal domain"/>
    <property type="match status" value="1"/>
</dbReference>
<dbReference type="Pfam" id="PF13589">
    <property type="entry name" value="HATPase_c_3"/>
    <property type="match status" value="1"/>
</dbReference>
<dbReference type="SUPFAM" id="SSF55874">
    <property type="entry name" value="ATPase domain of HSP90 chaperone/DNA topoisomerase II/histidine kinase"/>
    <property type="match status" value="1"/>
</dbReference>
<dbReference type="InterPro" id="IPR014762">
    <property type="entry name" value="DNA_mismatch_repair_CS"/>
</dbReference>
<dbReference type="InterPro" id="IPR042121">
    <property type="entry name" value="MutL_C_regsub"/>
</dbReference>
<dbReference type="GO" id="GO:0140664">
    <property type="term" value="F:ATP-dependent DNA damage sensor activity"/>
    <property type="evidence" value="ECO:0007669"/>
    <property type="project" value="InterPro"/>
</dbReference>
<dbReference type="PROSITE" id="PS00058">
    <property type="entry name" value="DNA_MISMATCH_REPAIR_1"/>
    <property type="match status" value="1"/>
</dbReference>
<dbReference type="Pfam" id="PF08676">
    <property type="entry name" value="MutL_C"/>
    <property type="match status" value="1"/>
</dbReference>
<feature type="domain" description="MutL C-terminal dimerisation" evidence="3">
    <location>
        <begin position="425"/>
        <end position="585"/>
    </location>
</feature>
<comment type="similarity">
    <text evidence="1">Belongs to the DNA mismatch repair MutL/HexB family.</text>
</comment>
<dbReference type="Gene3D" id="3.30.1540.20">
    <property type="entry name" value="MutL, C-terminal domain, dimerisation subdomain"/>
    <property type="match status" value="1"/>
</dbReference>
<dbReference type="EMBL" id="SWFS01000040">
    <property type="protein sequence ID" value="KAA8917377.1"/>
    <property type="molecule type" value="Genomic_DNA"/>
</dbReference>
<dbReference type="Gene3D" id="3.30.230.10">
    <property type="match status" value="1"/>
</dbReference>
<dbReference type="OrthoDB" id="429932at2759"/>
<dbReference type="Gene3D" id="3.30.1370.100">
    <property type="entry name" value="MutL, C-terminal domain, regulatory subdomain"/>
    <property type="match status" value="1"/>
</dbReference>
<dbReference type="VEuPathDB" id="FungiDB:TRICI_000489"/>
<dbReference type="InterPro" id="IPR014721">
    <property type="entry name" value="Ribsml_uS5_D2-typ_fold_subgr"/>
</dbReference>
<dbReference type="GO" id="GO:0006298">
    <property type="term" value="P:mismatch repair"/>
    <property type="evidence" value="ECO:0007669"/>
    <property type="project" value="InterPro"/>
</dbReference>
<keyword evidence="5" id="KW-1185">Reference proteome</keyword>
<dbReference type="GO" id="GO:0061982">
    <property type="term" value="P:meiosis I cell cycle process"/>
    <property type="evidence" value="ECO:0007669"/>
    <property type="project" value="UniProtKB-ARBA"/>
</dbReference>
<proteinExistence type="inferred from homology"/>
<evidence type="ECO:0000313" key="4">
    <source>
        <dbReference type="EMBL" id="KAA8917377.1"/>
    </source>
</evidence>
<dbReference type="InterPro" id="IPR036890">
    <property type="entry name" value="HATPase_C_sf"/>
</dbReference>
<dbReference type="PANTHER" id="PTHR10073">
    <property type="entry name" value="DNA MISMATCH REPAIR PROTEIN MLH, PMS, MUTL"/>
    <property type="match status" value="1"/>
</dbReference>
<dbReference type="GO" id="GO:0016887">
    <property type="term" value="F:ATP hydrolysis activity"/>
    <property type="evidence" value="ECO:0007669"/>
    <property type="project" value="InterPro"/>
</dbReference>
<gene>
    <name evidence="4" type="ORF">TRICI_000489</name>
</gene>
<evidence type="ECO:0000313" key="5">
    <source>
        <dbReference type="Proteomes" id="UP000761534"/>
    </source>
</evidence>
<reference evidence="4" key="1">
    <citation type="journal article" date="2019" name="G3 (Bethesda)">
        <title>Genome Assemblies of Two Rare Opportunistic Yeast Pathogens: Diutina rugosa (syn. Candida rugosa) and Trichomonascus ciferrii (syn. Candida ciferrii).</title>
        <authorList>
            <person name="Mixao V."/>
            <person name="Saus E."/>
            <person name="Hansen A.P."/>
            <person name="Lass-Florl C."/>
            <person name="Gabaldon T."/>
        </authorList>
    </citation>
    <scope>NUCLEOTIDE SEQUENCE</scope>
    <source>
        <strain evidence="4">CBS 4856</strain>
    </source>
</reference>
<dbReference type="InterPro" id="IPR038973">
    <property type="entry name" value="MutL/Mlh/Pms-like"/>
</dbReference>
<dbReference type="InterPro" id="IPR014790">
    <property type="entry name" value="MutL_C"/>
</dbReference>
<dbReference type="InterPro" id="IPR037198">
    <property type="entry name" value="MutL_C_sf"/>
</dbReference>
<dbReference type="Proteomes" id="UP000761534">
    <property type="component" value="Unassembled WGS sequence"/>
</dbReference>
<keyword evidence="2" id="KW-0227">DNA damage</keyword>
<organism evidence="4 5">
    <name type="scientific">Trichomonascus ciferrii</name>
    <dbReference type="NCBI Taxonomy" id="44093"/>
    <lineage>
        <taxon>Eukaryota</taxon>
        <taxon>Fungi</taxon>
        <taxon>Dikarya</taxon>
        <taxon>Ascomycota</taxon>
        <taxon>Saccharomycotina</taxon>
        <taxon>Dipodascomycetes</taxon>
        <taxon>Dipodascales</taxon>
        <taxon>Trichomonascaceae</taxon>
        <taxon>Trichomonascus</taxon>
        <taxon>Trichomonascus ciferrii complex</taxon>
    </lineage>
</organism>